<keyword evidence="1" id="KW-0732">Signal</keyword>
<dbReference type="Proteomes" id="UP000692954">
    <property type="component" value="Unassembled WGS sequence"/>
</dbReference>
<evidence type="ECO:0000313" key="5">
    <source>
        <dbReference type="EMBL" id="CAD8130266.1"/>
    </source>
</evidence>
<keyword evidence="6" id="KW-1185">Reference proteome</keyword>
<organism evidence="5 6">
    <name type="scientific">Paramecium sonneborni</name>
    <dbReference type="NCBI Taxonomy" id="65129"/>
    <lineage>
        <taxon>Eukaryota</taxon>
        <taxon>Sar</taxon>
        <taxon>Alveolata</taxon>
        <taxon>Ciliophora</taxon>
        <taxon>Intramacronucleata</taxon>
        <taxon>Oligohymenophorea</taxon>
        <taxon>Peniculida</taxon>
        <taxon>Parameciidae</taxon>
        <taxon>Paramecium</taxon>
    </lineage>
</organism>
<dbReference type="EMBL" id="CAJJDN010000273">
    <property type="protein sequence ID" value="CAD8130266.1"/>
    <property type="molecule type" value="Genomic_DNA"/>
</dbReference>
<proteinExistence type="predicted"/>
<keyword evidence="4" id="KW-0472">Membrane</keyword>
<keyword evidence="4" id="KW-0812">Transmembrane</keyword>
<feature type="transmembrane region" description="Helical" evidence="4">
    <location>
        <begin position="78"/>
        <end position="98"/>
    </location>
</feature>
<name>A0A8S1RR22_9CILI</name>
<reference evidence="5" key="1">
    <citation type="submission" date="2021-01" db="EMBL/GenBank/DDBJ databases">
        <authorList>
            <consortium name="Genoscope - CEA"/>
            <person name="William W."/>
        </authorList>
    </citation>
    <scope>NUCLEOTIDE SEQUENCE</scope>
</reference>
<dbReference type="OrthoDB" id="409374at2759"/>
<keyword evidence="3" id="KW-1015">Disulfide bond</keyword>
<keyword evidence="4" id="KW-1133">Transmembrane helix</keyword>
<evidence type="ECO:0000256" key="2">
    <source>
        <dbReference type="ARBA" id="ARBA00022737"/>
    </source>
</evidence>
<dbReference type="PANTHER" id="PTHR38934:SF6">
    <property type="entry name" value="CHROMOSOME UNDETERMINED SCAFFOLD_176, WHOLE GENOME SHOTGUN SEQUENCE"/>
    <property type="match status" value="1"/>
</dbReference>
<protein>
    <submittedName>
        <fullName evidence="5">Uncharacterized protein</fullName>
    </submittedName>
</protein>
<comment type="caution">
    <text evidence="5">The sequence shown here is derived from an EMBL/GenBank/DDBJ whole genome shotgun (WGS) entry which is preliminary data.</text>
</comment>
<sequence>MQNTSNTKLQKKSISKCLECEKFYEFKINKFICIPICNDGVIIKQELCDDQNNTYFDGCYKCQQSCQLECLNFIVLEMNVMSVLMVGNSLIIVAINIVEMGKQLNRWSNVKPICGDEHIVIGLEECEDRNNIPYDGCFNCMFLCENEFQTCIQGFCVECIEGYMILKDYCNVNNQTHIIEDEEDLKIVQNKCGDAIYTKNEECDGNEFNGDGCSSVCQIEPNWFCNNSLNKPSVCTPNTFLKLEYLNQTQQTQYIQLSFTNKVKENETNSNFTNSIKSSIPSIQEEIYTITIIPVCFIYNIYYSYN</sequence>
<keyword evidence="2" id="KW-0677">Repeat</keyword>
<dbReference type="InterPro" id="IPR011936">
    <property type="entry name" value="Myxo_disulph_rpt"/>
</dbReference>
<dbReference type="AlphaFoldDB" id="A0A8S1RR22"/>
<accession>A0A8S1RR22</accession>
<gene>
    <name evidence="5" type="ORF">PSON_ATCC_30995.1.T2730002</name>
</gene>
<dbReference type="NCBIfam" id="TIGR02232">
    <property type="entry name" value="myxo_disulf_rpt"/>
    <property type="match status" value="1"/>
</dbReference>
<evidence type="ECO:0000313" key="6">
    <source>
        <dbReference type="Proteomes" id="UP000692954"/>
    </source>
</evidence>
<dbReference type="PANTHER" id="PTHR38934">
    <property type="entry name" value="HYPHALLY REGULATED CELL WALL PROTEIN 1"/>
    <property type="match status" value="1"/>
</dbReference>
<dbReference type="Pfam" id="PF13948">
    <property type="entry name" value="DUF4215"/>
    <property type="match status" value="2"/>
</dbReference>
<evidence type="ECO:0000256" key="4">
    <source>
        <dbReference type="SAM" id="Phobius"/>
    </source>
</evidence>
<evidence type="ECO:0000256" key="1">
    <source>
        <dbReference type="ARBA" id="ARBA00022729"/>
    </source>
</evidence>
<evidence type="ECO:0000256" key="3">
    <source>
        <dbReference type="ARBA" id="ARBA00023157"/>
    </source>
</evidence>